<reference evidence="3" key="1">
    <citation type="submission" date="2017-02" db="UniProtKB">
        <authorList>
            <consortium name="WormBaseParasite"/>
        </authorList>
    </citation>
    <scope>IDENTIFICATION</scope>
</reference>
<protein>
    <submittedName>
        <fullName evidence="1 3">Uncharacterized protein</fullName>
    </submittedName>
</protein>
<accession>A0A0R3QK58</accession>
<dbReference type="AlphaFoldDB" id="A0A0R3QK58"/>
<dbReference type="WBParaSite" id="BTMF_0000796401-mRNA-1">
    <property type="protein sequence ID" value="BTMF_0000796401-mRNA-1"/>
    <property type="gene ID" value="BTMF_0000796401"/>
</dbReference>
<dbReference type="EMBL" id="UZAG01015484">
    <property type="protein sequence ID" value="VDO20761.1"/>
    <property type="molecule type" value="Genomic_DNA"/>
</dbReference>
<evidence type="ECO:0000313" key="2">
    <source>
        <dbReference type="Proteomes" id="UP000280834"/>
    </source>
</evidence>
<reference evidence="1 2" key="2">
    <citation type="submission" date="2018-11" db="EMBL/GenBank/DDBJ databases">
        <authorList>
            <consortium name="Pathogen Informatics"/>
        </authorList>
    </citation>
    <scope>NUCLEOTIDE SEQUENCE [LARGE SCALE GENOMIC DNA]</scope>
</reference>
<gene>
    <name evidence="1" type="ORF">BTMF_LOCUS6063</name>
</gene>
<evidence type="ECO:0000313" key="3">
    <source>
        <dbReference type="WBParaSite" id="BTMF_0000796401-mRNA-1"/>
    </source>
</evidence>
<organism evidence="3">
    <name type="scientific">Brugia timori</name>
    <dbReference type="NCBI Taxonomy" id="42155"/>
    <lineage>
        <taxon>Eukaryota</taxon>
        <taxon>Metazoa</taxon>
        <taxon>Ecdysozoa</taxon>
        <taxon>Nematoda</taxon>
        <taxon>Chromadorea</taxon>
        <taxon>Rhabditida</taxon>
        <taxon>Spirurina</taxon>
        <taxon>Spiruromorpha</taxon>
        <taxon>Filarioidea</taxon>
        <taxon>Onchocercidae</taxon>
        <taxon>Brugia</taxon>
    </lineage>
</organism>
<name>A0A0R3QK58_9BILA</name>
<proteinExistence type="predicted"/>
<keyword evidence="2" id="KW-1185">Reference proteome</keyword>
<evidence type="ECO:0000313" key="1">
    <source>
        <dbReference type="EMBL" id="VDO20761.1"/>
    </source>
</evidence>
<dbReference type="Proteomes" id="UP000280834">
    <property type="component" value="Unassembled WGS sequence"/>
</dbReference>
<sequence>MADGQISLFRRIFSIQLHRKESLLRRNSPQFYPTYDIANHVKG</sequence>